<accession>A0A8S3G9E4</accession>
<proteinExistence type="predicted"/>
<evidence type="ECO:0000313" key="1">
    <source>
        <dbReference type="EMBL" id="CAF5154810.1"/>
    </source>
</evidence>
<dbReference type="Pfam" id="PF12024">
    <property type="entry name" value="DUF3512"/>
    <property type="match status" value="1"/>
</dbReference>
<dbReference type="EMBL" id="CAJOBH010260540">
    <property type="protein sequence ID" value="CAF5154810.1"/>
    <property type="molecule type" value="Genomic_DNA"/>
</dbReference>
<sequence>MSAYKLLYQRTNGTTSLRFINQDDLSQHPSQTRTITIGELSNMPSSAGGPSANAYNPHPVPIVNESEKRSHLLPRYFLDYGPFSSHAPQYDSSFTSISKDELDLLIHTYGSEFSAQYAVSMIDYVKDTGDLALSYVDRFLSAATNGKHESSITKQSSN</sequence>
<organism evidence="1 2">
    <name type="scientific">Rotaria magnacalcarata</name>
    <dbReference type="NCBI Taxonomy" id="392030"/>
    <lineage>
        <taxon>Eukaryota</taxon>
        <taxon>Metazoa</taxon>
        <taxon>Spiralia</taxon>
        <taxon>Gnathifera</taxon>
        <taxon>Rotifera</taxon>
        <taxon>Eurotatoria</taxon>
        <taxon>Bdelloidea</taxon>
        <taxon>Philodinida</taxon>
        <taxon>Philodinidae</taxon>
        <taxon>Rotaria</taxon>
    </lineage>
</organism>
<feature type="non-terminal residue" evidence="1">
    <location>
        <position position="158"/>
    </location>
</feature>
<reference evidence="1" key="1">
    <citation type="submission" date="2021-02" db="EMBL/GenBank/DDBJ databases">
        <authorList>
            <person name="Nowell W R."/>
        </authorList>
    </citation>
    <scope>NUCLEOTIDE SEQUENCE</scope>
</reference>
<dbReference type="Proteomes" id="UP000681967">
    <property type="component" value="Unassembled WGS sequence"/>
</dbReference>
<name>A0A8S3G9E4_9BILA</name>
<dbReference type="InterPro" id="IPR021900">
    <property type="entry name" value="DUF3512"/>
</dbReference>
<protein>
    <submittedName>
        <fullName evidence="1">Uncharacterized protein</fullName>
    </submittedName>
</protein>
<comment type="caution">
    <text evidence="1">The sequence shown here is derived from an EMBL/GenBank/DDBJ whole genome shotgun (WGS) entry which is preliminary data.</text>
</comment>
<evidence type="ECO:0000313" key="2">
    <source>
        <dbReference type="Proteomes" id="UP000681967"/>
    </source>
</evidence>
<dbReference type="AlphaFoldDB" id="A0A8S3G9E4"/>
<gene>
    <name evidence="1" type="ORF">BYL167_LOCUS73144</name>
</gene>